<feature type="transmembrane region" description="Helical" evidence="1">
    <location>
        <begin position="391"/>
        <end position="415"/>
    </location>
</feature>
<accession>A0A426YLH2</accession>
<proteinExistence type="predicted"/>
<dbReference type="InterPro" id="IPR006927">
    <property type="entry name" value="DUF639"/>
</dbReference>
<evidence type="ECO:0000313" key="2">
    <source>
        <dbReference type="EMBL" id="RRT52571.1"/>
    </source>
</evidence>
<comment type="caution">
    <text evidence="2">The sequence shown here is derived from an EMBL/GenBank/DDBJ whole genome shotgun (WGS) entry which is preliminary data.</text>
</comment>
<keyword evidence="1" id="KW-1133">Transmembrane helix</keyword>
<dbReference type="PANTHER" id="PTHR31860">
    <property type="entry name" value="HEAT-INDUCIBLE TRANSCRIPTION REPRESSOR (DUF639)-RELATED"/>
    <property type="match status" value="1"/>
</dbReference>
<name>A0A426YLH2_ENSVE</name>
<dbReference type="AlphaFoldDB" id="A0A426YLH2"/>
<dbReference type="PANTHER" id="PTHR31860:SF4">
    <property type="entry name" value="OS02G0637800 PROTEIN"/>
    <property type="match status" value="1"/>
</dbReference>
<sequence>MAKGKDFFFESILRENTLKSIFSGRRRKRTGVAEDVGDPIPQLSSFANCVVARCSRTFHTAIKSPDYLADKEFRQLTFDMMLAWESPGRLTLTTHALYFESLGVGYYDKAVRYDLATDQRQVIKGDLTGPLGARLFDKAVMYKSISLAGPVYFGFPEFKGHSRRDYWLAVVREVLQVHKFIRKYYDLDEIQQMESLSKAMLGIFRYRALKEAFHIHPPRFRSILGFYLAEKLPKGDKILEAFYDYLKLPPDLHGGGCPLPFSLYTVAKMGFAPNMEAVVDGVEEKCILVGDVCVGSTSSSLETAVKESFCCSEIAEAARATVDQMKVDGIDTNLAVMKASRRKRKPLQVLLRIRPPRPTKNAVEQLLVLQDGISRLATMVQAANVATDETALTLIVAATLVAVVPFGHLMVLTALEGFTREMPLRRKTSEKLRRRLREWWARIPAAPVELVRHKSFSSRDSLQYVIGG</sequence>
<evidence type="ECO:0000256" key="1">
    <source>
        <dbReference type="SAM" id="Phobius"/>
    </source>
</evidence>
<evidence type="ECO:0000313" key="3">
    <source>
        <dbReference type="Proteomes" id="UP000287651"/>
    </source>
</evidence>
<dbReference type="Pfam" id="PF04842">
    <property type="entry name" value="DUF639"/>
    <property type="match status" value="1"/>
</dbReference>
<reference evidence="2 3" key="1">
    <citation type="journal article" date="2014" name="Agronomy (Basel)">
        <title>A Draft Genome Sequence for Ensete ventricosum, the Drought-Tolerant Tree Against Hunger.</title>
        <authorList>
            <person name="Harrison J."/>
            <person name="Moore K.A."/>
            <person name="Paszkiewicz K."/>
            <person name="Jones T."/>
            <person name="Grant M."/>
            <person name="Ambacheew D."/>
            <person name="Muzemil S."/>
            <person name="Studholme D.J."/>
        </authorList>
    </citation>
    <scope>NUCLEOTIDE SEQUENCE [LARGE SCALE GENOMIC DNA]</scope>
</reference>
<protein>
    <submittedName>
        <fullName evidence="2">Uncharacterized protein</fullName>
    </submittedName>
</protein>
<gene>
    <name evidence="2" type="ORF">B296_00039371</name>
</gene>
<dbReference type="EMBL" id="AMZH03011602">
    <property type="protein sequence ID" value="RRT52571.1"/>
    <property type="molecule type" value="Genomic_DNA"/>
</dbReference>
<keyword evidence="1" id="KW-0472">Membrane</keyword>
<keyword evidence="1" id="KW-0812">Transmembrane</keyword>
<organism evidence="2 3">
    <name type="scientific">Ensete ventricosum</name>
    <name type="common">Abyssinian banana</name>
    <name type="synonym">Musa ensete</name>
    <dbReference type="NCBI Taxonomy" id="4639"/>
    <lineage>
        <taxon>Eukaryota</taxon>
        <taxon>Viridiplantae</taxon>
        <taxon>Streptophyta</taxon>
        <taxon>Embryophyta</taxon>
        <taxon>Tracheophyta</taxon>
        <taxon>Spermatophyta</taxon>
        <taxon>Magnoliopsida</taxon>
        <taxon>Liliopsida</taxon>
        <taxon>Zingiberales</taxon>
        <taxon>Musaceae</taxon>
        <taxon>Ensete</taxon>
    </lineage>
</organism>
<dbReference type="Proteomes" id="UP000287651">
    <property type="component" value="Unassembled WGS sequence"/>
</dbReference>